<feature type="transmembrane region" description="Helical" evidence="1">
    <location>
        <begin position="73"/>
        <end position="93"/>
    </location>
</feature>
<dbReference type="SMART" id="SM00014">
    <property type="entry name" value="acidPPc"/>
    <property type="match status" value="1"/>
</dbReference>
<dbReference type="PANTHER" id="PTHR14969">
    <property type="entry name" value="SPHINGOSINE-1-PHOSPHATE PHOSPHOHYDROLASE"/>
    <property type="match status" value="1"/>
</dbReference>
<dbReference type="InterPro" id="IPR000326">
    <property type="entry name" value="PAP2/HPO"/>
</dbReference>
<organism evidence="3 4">
    <name type="scientific">Pythium oligandrum</name>
    <name type="common">Mycoparasitic fungus</name>
    <dbReference type="NCBI Taxonomy" id="41045"/>
    <lineage>
        <taxon>Eukaryota</taxon>
        <taxon>Sar</taxon>
        <taxon>Stramenopiles</taxon>
        <taxon>Oomycota</taxon>
        <taxon>Peronosporomycetes</taxon>
        <taxon>Pythiales</taxon>
        <taxon>Pythiaceae</taxon>
        <taxon>Pythium</taxon>
    </lineage>
</organism>
<dbReference type="AlphaFoldDB" id="A0A8K1CH14"/>
<comment type="caution">
    <text evidence="3">The sequence shown here is derived from an EMBL/GenBank/DDBJ whole genome shotgun (WGS) entry which is preliminary data.</text>
</comment>
<dbReference type="OrthoDB" id="10266771at2759"/>
<dbReference type="PANTHER" id="PTHR14969:SF13">
    <property type="entry name" value="AT30094P"/>
    <property type="match status" value="1"/>
</dbReference>
<evidence type="ECO:0000256" key="1">
    <source>
        <dbReference type="SAM" id="Phobius"/>
    </source>
</evidence>
<evidence type="ECO:0000259" key="2">
    <source>
        <dbReference type="SMART" id="SM00014"/>
    </source>
</evidence>
<dbReference type="Gene3D" id="1.20.144.10">
    <property type="entry name" value="Phosphatidic acid phosphatase type 2/haloperoxidase"/>
    <property type="match status" value="1"/>
</dbReference>
<feature type="transmembrane region" description="Helical" evidence="1">
    <location>
        <begin position="178"/>
        <end position="197"/>
    </location>
</feature>
<feature type="transmembrane region" description="Helical" evidence="1">
    <location>
        <begin position="41"/>
        <end position="61"/>
    </location>
</feature>
<feature type="domain" description="Phosphatidic acid phosphatase type 2/haloperoxidase" evidence="2">
    <location>
        <begin position="71"/>
        <end position="193"/>
    </location>
</feature>
<sequence length="206" mass="22920">MTLAEVLYAYDLTGAQLLHQRFGQSKLARALWEVLSHTGDGILWFLMVLPVVGIMWLAGYLDNASPAAKTVFVSFYTCNFVDIIAIILMKLAFKRQRPPHHRADGRFVGPDQHSFPSGHATRVWCIVALFLDMSSRQPEVIRSFFSISPTAMRVLIVLWALSISFSRIALGRHYPSDVLAGSLIGAFLLYPIASLIIQQTSGVKQA</sequence>
<dbReference type="InterPro" id="IPR036938">
    <property type="entry name" value="PAP2/HPO_sf"/>
</dbReference>
<keyword evidence="1" id="KW-1133">Transmembrane helix</keyword>
<evidence type="ECO:0000313" key="3">
    <source>
        <dbReference type="EMBL" id="TMW63396.1"/>
    </source>
</evidence>
<protein>
    <recommendedName>
        <fullName evidence="2">Phosphatidic acid phosphatase type 2/haloperoxidase domain-containing protein</fullName>
    </recommendedName>
</protein>
<name>A0A8K1CH14_PYTOL</name>
<keyword evidence="1" id="KW-0472">Membrane</keyword>
<feature type="transmembrane region" description="Helical" evidence="1">
    <location>
        <begin position="143"/>
        <end position="166"/>
    </location>
</feature>
<dbReference type="Pfam" id="PF01569">
    <property type="entry name" value="PAP2"/>
    <property type="match status" value="1"/>
</dbReference>
<dbReference type="EMBL" id="SPLM01000072">
    <property type="protein sequence ID" value="TMW63396.1"/>
    <property type="molecule type" value="Genomic_DNA"/>
</dbReference>
<evidence type="ECO:0000313" key="4">
    <source>
        <dbReference type="Proteomes" id="UP000794436"/>
    </source>
</evidence>
<dbReference type="Proteomes" id="UP000794436">
    <property type="component" value="Unassembled WGS sequence"/>
</dbReference>
<dbReference type="SUPFAM" id="SSF48317">
    <property type="entry name" value="Acid phosphatase/Vanadium-dependent haloperoxidase"/>
    <property type="match status" value="1"/>
</dbReference>
<keyword evidence="4" id="KW-1185">Reference proteome</keyword>
<accession>A0A8K1CH14</accession>
<dbReference type="GO" id="GO:0042392">
    <property type="term" value="F:sphingosine-1-phosphate phosphatase activity"/>
    <property type="evidence" value="ECO:0007669"/>
    <property type="project" value="TreeGrafter"/>
</dbReference>
<keyword evidence="1" id="KW-0812">Transmembrane</keyword>
<gene>
    <name evidence="3" type="ORF">Poli38472_002337</name>
</gene>
<proteinExistence type="predicted"/>
<reference evidence="3" key="1">
    <citation type="submission" date="2019-03" db="EMBL/GenBank/DDBJ databases">
        <title>Long read genome sequence of the mycoparasitic Pythium oligandrum ATCC 38472 isolated from sugarbeet rhizosphere.</title>
        <authorList>
            <person name="Gaulin E."/>
        </authorList>
    </citation>
    <scope>NUCLEOTIDE SEQUENCE</scope>
    <source>
        <strain evidence="3">ATCC 38472_TT</strain>
    </source>
</reference>